<evidence type="ECO:0000256" key="3">
    <source>
        <dbReference type="ARBA" id="ARBA00022692"/>
    </source>
</evidence>
<evidence type="ECO:0000256" key="6">
    <source>
        <dbReference type="ARBA" id="ARBA00023136"/>
    </source>
</evidence>
<keyword evidence="7" id="KW-0675">Receptor</keyword>
<keyword evidence="3 9" id="KW-0812">Transmembrane</keyword>
<evidence type="ECO:0000256" key="9">
    <source>
        <dbReference type="SAM" id="Phobius"/>
    </source>
</evidence>
<keyword evidence="8" id="KW-0807">Transducer</keyword>
<reference evidence="11" key="5">
    <citation type="submission" date="2025-09" db="UniProtKB">
        <authorList>
            <consortium name="Ensembl"/>
        </authorList>
    </citation>
    <scope>IDENTIFICATION</scope>
</reference>
<dbReference type="PRINTS" id="PR00237">
    <property type="entry name" value="GPCRRHODOPSN"/>
</dbReference>
<evidence type="ECO:0000256" key="1">
    <source>
        <dbReference type="ARBA" id="ARBA00004651"/>
    </source>
</evidence>
<dbReference type="AlphaFoldDB" id="A0A4W3GYS1"/>
<dbReference type="Gene3D" id="1.20.1070.10">
    <property type="entry name" value="Rhodopsin 7-helix transmembrane proteins"/>
    <property type="match status" value="1"/>
</dbReference>
<dbReference type="PROSITE" id="PS50262">
    <property type="entry name" value="G_PROTEIN_RECEP_F1_2"/>
    <property type="match status" value="1"/>
</dbReference>
<reference evidence="12" key="2">
    <citation type="journal article" date="2007" name="PLoS Biol.">
        <title>Survey sequencing and comparative analysis of the elephant shark (Callorhinchus milii) genome.</title>
        <authorList>
            <person name="Venkatesh B."/>
            <person name="Kirkness E.F."/>
            <person name="Loh Y.H."/>
            <person name="Halpern A.L."/>
            <person name="Lee A.P."/>
            <person name="Johnson J."/>
            <person name="Dandona N."/>
            <person name="Viswanathan L.D."/>
            <person name="Tay A."/>
            <person name="Venter J.C."/>
            <person name="Strausberg R.L."/>
            <person name="Brenner S."/>
        </authorList>
    </citation>
    <scope>NUCLEOTIDE SEQUENCE [LARGE SCALE GENOMIC DNA]</scope>
</reference>
<protein>
    <recommendedName>
        <fullName evidence="10">G-protein coupled receptors family 1 profile domain-containing protein</fullName>
    </recommendedName>
</protein>
<dbReference type="GO" id="GO:0004930">
    <property type="term" value="F:G protein-coupled receptor activity"/>
    <property type="evidence" value="ECO:0007669"/>
    <property type="project" value="UniProtKB-KW"/>
</dbReference>
<dbReference type="GeneTree" id="ENSGT00970000196759"/>
<evidence type="ECO:0000259" key="10">
    <source>
        <dbReference type="PROSITE" id="PS50262"/>
    </source>
</evidence>
<reference evidence="11" key="4">
    <citation type="submission" date="2025-08" db="UniProtKB">
        <authorList>
            <consortium name="Ensembl"/>
        </authorList>
    </citation>
    <scope>IDENTIFICATION</scope>
</reference>
<accession>A0A4W3GYS1</accession>
<dbReference type="GO" id="GO:0005886">
    <property type="term" value="C:plasma membrane"/>
    <property type="evidence" value="ECO:0007669"/>
    <property type="project" value="UniProtKB-SubCell"/>
</dbReference>
<evidence type="ECO:0000256" key="8">
    <source>
        <dbReference type="ARBA" id="ARBA00023224"/>
    </source>
</evidence>
<keyword evidence="2" id="KW-1003">Cell membrane</keyword>
<feature type="transmembrane region" description="Helical" evidence="9">
    <location>
        <begin position="129"/>
        <end position="150"/>
    </location>
</feature>
<keyword evidence="6 9" id="KW-0472">Membrane</keyword>
<reference evidence="12" key="3">
    <citation type="journal article" date="2014" name="Nature">
        <title>Elephant shark genome provides unique insights into gnathostome evolution.</title>
        <authorList>
            <consortium name="International Elephant Shark Genome Sequencing Consortium"/>
            <person name="Venkatesh B."/>
            <person name="Lee A.P."/>
            <person name="Ravi V."/>
            <person name="Maurya A.K."/>
            <person name="Lian M.M."/>
            <person name="Swann J.B."/>
            <person name="Ohta Y."/>
            <person name="Flajnik M.F."/>
            <person name="Sutoh Y."/>
            <person name="Kasahara M."/>
            <person name="Hoon S."/>
            <person name="Gangu V."/>
            <person name="Roy S.W."/>
            <person name="Irimia M."/>
            <person name="Korzh V."/>
            <person name="Kondrychyn I."/>
            <person name="Lim Z.W."/>
            <person name="Tay B.H."/>
            <person name="Tohari S."/>
            <person name="Kong K.W."/>
            <person name="Ho S."/>
            <person name="Lorente-Galdos B."/>
            <person name="Quilez J."/>
            <person name="Marques-Bonet T."/>
            <person name="Raney B.J."/>
            <person name="Ingham P.W."/>
            <person name="Tay A."/>
            <person name="Hillier L.W."/>
            <person name="Minx P."/>
            <person name="Boehm T."/>
            <person name="Wilson R.K."/>
            <person name="Brenner S."/>
            <person name="Warren W.C."/>
        </authorList>
    </citation>
    <scope>NUCLEOTIDE SEQUENCE [LARGE SCALE GENOMIC DNA]</scope>
</reference>
<reference evidence="12" key="1">
    <citation type="journal article" date="2006" name="Science">
        <title>Ancient noncoding elements conserved in the human genome.</title>
        <authorList>
            <person name="Venkatesh B."/>
            <person name="Kirkness E.F."/>
            <person name="Loh Y.H."/>
            <person name="Halpern A.L."/>
            <person name="Lee A.P."/>
            <person name="Johnson J."/>
            <person name="Dandona N."/>
            <person name="Viswanathan L.D."/>
            <person name="Tay A."/>
            <person name="Venter J.C."/>
            <person name="Strausberg R.L."/>
            <person name="Brenner S."/>
        </authorList>
    </citation>
    <scope>NUCLEOTIDE SEQUENCE [LARGE SCALE GENOMIC DNA]</scope>
</reference>
<evidence type="ECO:0000256" key="7">
    <source>
        <dbReference type="ARBA" id="ARBA00023170"/>
    </source>
</evidence>
<dbReference type="Proteomes" id="UP000314986">
    <property type="component" value="Unassembled WGS sequence"/>
</dbReference>
<feature type="transmembrane region" description="Helical" evidence="9">
    <location>
        <begin position="282"/>
        <end position="305"/>
    </location>
</feature>
<evidence type="ECO:0000256" key="4">
    <source>
        <dbReference type="ARBA" id="ARBA00022989"/>
    </source>
</evidence>
<name>A0A4W3GYS1_CALMI</name>
<sequence length="309" mass="35593">PPEPLSICISLSLSVSLDRKLMHSGSPNTLAIVILCRGRCGLFKCISRYLVAMTVADLMAVIIAVIFERIVYRNFPTSFVTITHICRLIGFLDSTTRDLSVWLTVTFTFDRYVAICCPKLKTKYCTEKTALRVIAVVALIFFVENIPWSFGYIPQYIFNDTPRDCQYKPSYHTSLLWIVFDWLQIILTPFLAFVLILLLNALTVSHILISSRARRRLRGHSDGDRNRGASDSDPEMRKRKKSIILLFVVSANFILLSMTFVLFFLYWRFSETHYFTGYNDPLYIICRSAFMLVYLSCCKITCIYIQIAL</sequence>
<proteinExistence type="predicted"/>
<feature type="transmembrane region" description="Helical" evidence="9">
    <location>
        <begin position="243"/>
        <end position="267"/>
    </location>
</feature>
<feature type="domain" description="G-protein coupled receptors family 1 profile" evidence="10">
    <location>
        <begin position="27"/>
        <end position="304"/>
    </location>
</feature>
<evidence type="ECO:0000313" key="11">
    <source>
        <dbReference type="Ensembl" id="ENSCMIP00000008215.1"/>
    </source>
</evidence>
<evidence type="ECO:0000256" key="5">
    <source>
        <dbReference type="ARBA" id="ARBA00023040"/>
    </source>
</evidence>
<dbReference type="InterPro" id="IPR017452">
    <property type="entry name" value="GPCR_Rhodpsn_7TM"/>
</dbReference>
<keyword evidence="4 9" id="KW-1133">Transmembrane helix</keyword>
<dbReference type="Pfam" id="PF00001">
    <property type="entry name" value="7tm_1"/>
    <property type="match status" value="1"/>
</dbReference>
<keyword evidence="5" id="KW-0297">G-protein coupled receptor</keyword>
<comment type="subcellular location">
    <subcellularLocation>
        <location evidence="1">Cell membrane</location>
        <topology evidence="1">Multi-pass membrane protein</topology>
    </subcellularLocation>
</comment>
<dbReference type="PANTHER" id="PTHR46272:SF6">
    <property type="entry name" value="G-PROTEIN COUPLED RECEPTOR 139-RELATED"/>
    <property type="match status" value="1"/>
</dbReference>
<dbReference type="InterPro" id="IPR052477">
    <property type="entry name" value="Orphan_GPCR1"/>
</dbReference>
<feature type="transmembrane region" description="Helical" evidence="9">
    <location>
        <begin position="182"/>
        <end position="209"/>
    </location>
</feature>
<dbReference type="SUPFAM" id="SSF81321">
    <property type="entry name" value="Family A G protein-coupled receptor-like"/>
    <property type="match status" value="1"/>
</dbReference>
<evidence type="ECO:0000313" key="12">
    <source>
        <dbReference type="Proteomes" id="UP000314986"/>
    </source>
</evidence>
<dbReference type="PANTHER" id="PTHR46272">
    <property type="entry name" value="G_PROTEIN_RECEP_F1_2 DOMAIN-CONTAINING PROTEIN"/>
    <property type="match status" value="1"/>
</dbReference>
<organism evidence="11 12">
    <name type="scientific">Callorhinchus milii</name>
    <name type="common">Ghost shark</name>
    <dbReference type="NCBI Taxonomy" id="7868"/>
    <lineage>
        <taxon>Eukaryota</taxon>
        <taxon>Metazoa</taxon>
        <taxon>Chordata</taxon>
        <taxon>Craniata</taxon>
        <taxon>Vertebrata</taxon>
        <taxon>Chondrichthyes</taxon>
        <taxon>Holocephali</taxon>
        <taxon>Chimaeriformes</taxon>
        <taxon>Callorhinchidae</taxon>
        <taxon>Callorhinchus</taxon>
    </lineage>
</organism>
<keyword evidence="12" id="KW-1185">Reference proteome</keyword>
<dbReference type="InParanoid" id="A0A4W3GYS1"/>
<feature type="transmembrane region" description="Helical" evidence="9">
    <location>
        <begin position="49"/>
        <end position="67"/>
    </location>
</feature>
<dbReference type="Ensembl" id="ENSCMIT00000008450.1">
    <property type="protein sequence ID" value="ENSCMIP00000008215.1"/>
    <property type="gene ID" value="ENSCMIG00000004416.1"/>
</dbReference>
<evidence type="ECO:0000256" key="2">
    <source>
        <dbReference type="ARBA" id="ARBA00022475"/>
    </source>
</evidence>
<dbReference type="InterPro" id="IPR000276">
    <property type="entry name" value="GPCR_Rhodpsn"/>
</dbReference>